<dbReference type="EMBL" id="CAHIKZ030002525">
    <property type="protein sequence ID" value="CAE1288326.1"/>
    <property type="molecule type" value="Genomic_DNA"/>
</dbReference>
<keyword evidence="1" id="KW-1133">Transmembrane helix</keyword>
<evidence type="ECO:0000313" key="3">
    <source>
        <dbReference type="Proteomes" id="UP000597762"/>
    </source>
</evidence>
<feature type="transmembrane region" description="Helical" evidence="1">
    <location>
        <begin position="137"/>
        <end position="156"/>
    </location>
</feature>
<accession>A0A812D5Q3</accession>
<dbReference type="Proteomes" id="UP000597762">
    <property type="component" value="Unassembled WGS sequence"/>
</dbReference>
<feature type="transmembrane region" description="Helical" evidence="1">
    <location>
        <begin position="98"/>
        <end position="117"/>
    </location>
</feature>
<evidence type="ECO:0000256" key="1">
    <source>
        <dbReference type="SAM" id="Phobius"/>
    </source>
</evidence>
<name>A0A812D5Q3_ACAPH</name>
<keyword evidence="3" id="KW-1185">Reference proteome</keyword>
<proteinExistence type="predicted"/>
<keyword evidence="1" id="KW-0812">Transmembrane</keyword>
<feature type="transmembrane region" description="Helical" evidence="1">
    <location>
        <begin position="73"/>
        <end position="92"/>
    </location>
</feature>
<reference evidence="2" key="1">
    <citation type="submission" date="2021-01" db="EMBL/GenBank/DDBJ databases">
        <authorList>
            <person name="Li R."/>
            <person name="Bekaert M."/>
        </authorList>
    </citation>
    <scope>NUCLEOTIDE SEQUENCE</scope>
    <source>
        <strain evidence="2">Farmed</strain>
    </source>
</reference>
<gene>
    <name evidence="2" type="ORF">SPHA_47059</name>
</gene>
<dbReference type="AlphaFoldDB" id="A0A812D5Q3"/>
<organism evidence="2 3">
    <name type="scientific">Acanthosepion pharaonis</name>
    <name type="common">Pharaoh cuttlefish</name>
    <name type="synonym">Sepia pharaonis</name>
    <dbReference type="NCBI Taxonomy" id="158019"/>
    <lineage>
        <taxon>Eukaryota</taxon>
        <taxon>Metazoa</taxon>
        <taxon>Spiralia</taxon>
        <taxon>Lophotrochozoa</taxon>
        <taxon>Mollusca</taxon>
        <taxon>Cephalopoda</taxon>
        <taxon>Coleoidea</taxon>
        <taxon>Decapodiformes</taxon>
        <taxon>Sepiida</taxon>
        <taxon>Sepiina</taxon>
        <taxon>Sepiidae</taxon>
        <taxon>Acanthosepion</taxon>
    </lineage>
</organism>
<sequence length="198" mass="22944">MARSVGLGLLLSISFFLFLPFFFYNLPVSHLFKSASPPVIFLLPLLLSYLLSCFPFTLNFSLLFFLPSSFPSFSDFLFLFFFLSFLFSYKAISLFSLLILFFFSLLSLFSSLLLFFLLLQQCHWFRYVRCIRPKESYIIIISLFLNGSINIQILFIHDAYSLSSPTNPTVRCCEGFSTSPTSLRTEPIHLLIQNRISY</sequence>
<comment type="caution">
    <text evidence="2">The sequence shown here is derived from an EMBL/GenBank/DDBJ whole genome shotgun (WGS) entry which is preliminary data.</text>
</comment>
<keyword evidence="1" id="KW-0472">Membrane</keyword>
<feature type="transmembrane region" description="Helical" evidence="1">
    <location>
        <begin position="7"/>
        <end position="26"/>
    </location>
</feature>
<feature type="transmembrane region" description="Helical" evidence="1">
    <location>
        <begin position="46"/>
        <end position="66"/>
    </location>
</feature>
<evidence type="ECO:0000313" key="2">
    <source>
        <dbReference type="EMBL" id="CAE1288326.1"/>
    </source>
</evidence>
<protein>
    <submittedName>
        <fullName evidence="2">Uncharacterized protein</fullName>
    </submittedName>
</protein>